<dbReference type="Pfam" id="PF17775">
    <property type="entry name" value="YchJ_M-like"/>
    <property type="match status" value="1"/>
</dbReference>
<dbReference type="EMBL" id="LT965928">
    <property type="protein sequence ID" value="SOU40491.1"/>
    <property type="molecule type" value="Genomic_DNA"/>
</dbReference>
<dbReference type="Gene3D" id="3.10.450.50">
    <property type="match status" value="1"/>
</dbReference>
<reference evidence="2 5" key="1">
    <citation type="submission" date="2015-06" db="EMBL/GenBank/DDBJ databases">
        <title>Genome sequence of Pseudoalteromonas carrageenovora.</title>
        <authorList>
            <person name="Xie B.-B."/>
            <person name="Rong J.-C."/>
            <person name="Qin Q.-L."/>
            <person name="Zhang Y.-Z."/>
        </authorList>
    </citation>
    <scope>NUCLEOTIDE SEQUENCE [LARGE SCALE GENOMIC DNA]</scope>
    <source>
        <strain evidence="2 5">IAM 12662</strain>
    </source>
</reference>
<evidence type="ECO:0000313" key="5">
    <source>
        <dbReference type="Proteomes" id="UP000615003"/>
    </source>
</evidence>
<organism evidence="3 4">
    <name type="scientific">Pseudoalteromonas carrageenovora IAM 12662</name>
    <dbReference type="NCBI Taxonomy" id="1314868"/>
    <lineage>
        <taxon>Bacteria</taxon>
        <taxon>Pseudomonadati</taxon>
        <taxon>Pseudomonadota</taxon>
        <taxon>Gammaproteobacteria</taxon>
        <taxon>Alteromonadales</taxon>
        <taxon>Pseudoalteromonadaceae</taxon>
        <taxon>Pseudoalteromonas</taxon>
    </lineage>
</organism>
<proteinExistence type="predicted"/>
<accession>A0A2K4X840</accession>
<reference evidence="3 4" key="2">
    <citation type="submission" date="2017-11" db="EMBL/GenBank/DDBJ databases">
        <authorList>
            <person name="Han C.G."/>
        </authorList>
    </citation>
    <scope>NUCLEOTIDE SEQUENCE [LARGE SCALE GENOMIC DNA]</scope>
    <source>
        <strain evidence="4">ATCC 43555</strain>
        <strain evidence="3">ATCC43555</strain>
    </source>
</reference>
<dbReference type="Pfam" id="PF02810">
    <property type="entry name" value="SEC-C"/>
    <property type="match status" value="1"/>
</dbReference>
<dbReference type="Proteomes" id="UP000615003">
    <property type="component" value="Unassembled WGS sequence"/>
</dbReference>
<dbReference type="InterPro" id="IPR032710">
    <property type="entry name" value="NTF2-like_dom_sf"/>
</dbReference>
<evidence type="ECO:0000313" key="3">
    <source>
        <dbReference type="EMBL" id="SOU40491.1"/>
    </source>
</evidence>
<dbReference type="EMBL" id="AQGW01000018">
    <property type="protein sequence ID" value="MBE0382710.1"/>
    <property type="molecule type" value="Genomic_DNA"/>
</dbReference>
<dbReference type="InterPro" id="IPR004027">
    <property type="entry name" value="SEC_C_motif"/>
</dbReference>
<feature type="domain" description="YchJ-like middle NTF2-like" evidence="1">
    <location>
        <begin position="1"/>
        <end position="92"/>
    </location>
</feature>
<gene>
    <name evidence="3" type="ORF">PCAR9_A20937</name>
    <name evidence="2" type="ORF">PCARR_a1073</name>
</gene>
<dbReference type="SUPFAM" id="SSF54427">
    <property type="entry name" value="NTF2-like"/>
    <property type="match status" value="1"/>
</dbReference>
<protein>
    <submittedName>
        <fullName evidence="2">SEC-C motif domain protein</fullName>
    </submittedName>
</protein>
<dbReference type="Proteomes" id="UP000238288">
    <property type="component" value="Chromosome PCAR9a"/>
</dbReference>
<dbReference type="PANTHER" id="PTHR33747:SF1">
    <property type="entry name" value="ADENYLATE CYCLASE-ASSOCIATED CAP C-TERMINAL DOMAIN-CONTAINING PROTEIN"/>
    <property type="match status" value="1"/>
</dbReference>
<evidence type="ECO:0000259" key="1">
    <source>
        <dbReference type="Pfam" id="PF17775"/>
    </source>
</evidence>
<dbReference type="SUPFAM" id="SSF103642">
    <property type="entry name" value="Sec-C motif"/>
    <property type="match status" value="1"/>
</dbReference>
<sequence length="122" mass="14254">MRSRYSAYVTKNAKYVYHTYASEKKAENPIKEIKDFANSCRFVGLDVVSTNYDDSQGSVEFKAHYFYQNLYCELHEHSRFIKEDDKWRYIDGTILPVADIKVSRNDNCPCGSGKKYKKCHSV</sequence>
<dbReference type="PANTHER" id="PTHR33747">
    <property type="entry name" value="UPF0225 PROTEIN SCO1677"/>
    <property type="match status" value="1"/>
</dbReference>
<keyword evidence="5" id="KW-1185">Reference proteome</keyword>
<evidence type="ECO:0000313" key="2">
    <source>
        <dbReference type="EMBL" id="MBE0382710.1"/>
    </source>
</evidence>
<dbReference type="InterPro" id="IPR048469">
    <property type="entry name" value="YchJ-like_M"/>
</dbReference>
<dbReference type="AlphaFoldDB" id="A0A2K4X840"/>
<evidence type="ECO:0000313" key="4">
    <source>
        <dbReference type="Proteomes" id="UP000238288"/>
    </source>
</evidence>
<name>A0A2K4X840_PSEVC</name>